<reference evidence="4 5" key="1">
    <citation type="submission" date="2019-06" db="EMBL/GenBank/DDBJ databases">
        <title>A chromosomal-level reference genome of Carpinus fangiana (Coryloideae, Betulaceae).</title>
        <authorList>
            <person name="Yang X."/>
            <person name="Wang Z."/>
            <person name="Zhang L."/>
            <person name="Hao G."/>
            <person name="Liu J."/>
            <person name="Yang Y."/>
        </authorList>
    </citation>
    <scope>NUCLEOTIDE SEQUENCE [LARGE SCALE GENOMIC DNA]</scope>
    <source>
        <strain evidence="4">Cfa_2016G</strain>
        <tissue evidence="4">Leaf</tissue>
    </source>
</reference>
<keyword evidence="5" id="KW-1185">Reference proteome</keyword>
<dbReference type="Proteomes" id="UP000327013">
    <property type="component" value="Chromosome 1"/>
</dbReference>
<proteinExistence type="predicted"/>
<dbReference type="OrthoDB" id="1881052at2759"/>
<feature type="domain" description="Nal1 N-terminal" evidence="2">
    <location>
        <begin position="99"/>
        <end position="177"/>
    </location>
</feature>
<evidence type="ECO:0000259" key="2">
    <source>
        <dbReference type="Pfam" id="PF25608"/>
    </source>
</evidence>
<dbReference type="SUPFAM" id="SSF50494">
    <property type="entry name" value="Trypsin-like serine proteases"/>
    <property type="match status" value="1"/>
</dbReference>
<dbReference type="InterPro" id="IPR009003">
    <property type="entry name" value="Peptidase_S1_PA"/>
</dbReference>
<dbReference type="AlphaFoldDB" id="A0A5N6Q9L6"/>
<organism evidence="4 5">
    <name type="scientific">Carpinus fangiana</name>
    <dbReference type="NCBI Taxonomy" id="176857"/>
    <lineage>
        <taxon>Eukaryota</taxon>
        <taxon>Viridiplantae</taxon>
        <taxon>Streptophyta</taxon>
        <taxon>Embryophyta</taxon>
        <taxon>Tracheophyta</taxon>
        <taxon>Spermatophyta</taxon>
        <taxon>Magnoliopsida</taxon>
        <taxon>eudicotyledons</taxon>
        <taxon>Gunneridae</taxon>
        <taxon>Pentapetalae</taxon>
        <taxon>rosids</taxon>
        <taxon>fabids</taxon>
        <taxon>Fagales</taxon>
        <taxon>Betulaceae</taxon>
        <taxon>Carpinus</taxon>
    </lineage>
</organism>
<protein>
    <recommendedName>
        <fullName evidence="6">Peptidase S1 domain-containing protein</fullName>
    </recommendedName>
</protein>
<evidence type="ECO:0000259" key="3">
    <source>
        <dbReference type="Pfam" id="PF25819"/>
    </source>
</evidence>
<feature type="domain" description="Nal1 C-terminal" evidence="3">
    <location>
        <begin position="190"/>
        <end position="457"/>
    </location>
</feature>
<evidence type="ECO:0000313" key="4">
    <source>
        <dbReference type="EMBL" id="KAE7995962.1"/>
    </source>
</evidence>
<dbReference type="PANTHER" id="PTHR31521:SF2">
    <property type="entry name" value="EXPRESSED PROTEIN"/>
    <property type="match status" value="1"/>
</dbReference>
<evidence type="ECO:0008006" key="6">
    <source>
        <dbReference type="Google" id="ProtNLM"/>
    </source>
</evidence>
<feature type="region of interest" description="Disordered" evidence="1">
    <location>
        <begin position="578"/>
        <end position="605"/>
    </location>
</feature>
<dbReference type="InterPro" id="IPR057904">
    <property type="entry name" value="Nal1_C"/>
</dbReference>
<dbReference type="InterPro" id="IPR057905">
    <property type="entry name" value="Nal1_N"/>
</dbReference>
<dbReference type="EMBL" id="CM017321">
    <property type="protein sequence ID" value="KAE7995962.1"/>
    <property type="molecule type" value="Genomic_DNA"/>
</dbReference>
<accession>A0A5N6Q9L6</accession>
<evidence type="ECO:0000313" key="5">
    <source>
        <dbReference type="Proteomes" id="UP000327013"/>
    </source>
</evidence>
<dbReference type="Pfam" id="PF25608">
    <property type="entry name" value="NAL1_N"/>
    <property type="match status" value="1"/>
</dbReference>
<feature type="region of interest" description="Disordered" evidence="1">
    <location>
        <begin position="466"/>
        <end position="488"/>
    </location>
</feature>
<evidence type="ECO:0000256" key="1">
    <source>
        <dbReference type="SAM" id="MobiDB-lite"/>
    </source>
</evidence>
<dbReference type="InterPro" id="IPR057906">
    <property type="entry name" value="Nal1"/>
</dbReference>
<sequence length="605" mass="66411">MERNRLDLRFHHSGSTQSEESALDLERNYCNYPNLPFSCSSPHQPFASGPQHSESSAAYFSWPTSSRLNNAAEDRANYFGNLQKEVLPEILGRLPTGPQATTLLELMTIRAFHSKILRQVSLGTAIGFRIRKGVLTNIPAILVFVAHKVHRQWLNHIQCLPAALEGPGGVWCDVDVVEFSYFGAPAPTPKEQLYTELVDGLRGSDPCVGSGSQVASQETYGTLGAIVKSRTGNRQVGFLTNRHVAVDLDCPNQKMFHPLPPSRGPGVYLGAVERATSFITDDLWYGIFAGTNPETFVRADGAFIPFTEDFNMNNVTTSVKGVGEIGDVNIIDLQSSINSLIGRQVVKVGRSSGLTTGTILAYALEYNDEKGICFFTDFLVVGENRQTFDLEGDSGSLILLTGQNREKPRPVGIIWGGTANRGRLKLKVGQPPENWTSGVDLGRLLDLLELDLITTSEGLQGALQEQRNASAAGMGSTVGESSPADRVQSKDKLEEIFEPLGLNLEQVPVESESYQEQNIPFLHTEFHIENGIETATNVEHQFISSFAVRSPVHQNNQENHHPESNSLSALRNGSGEEIFVSLQLGEPESKRRKHSNSPFNIEEPK</sequence>
<dbReference type="PANTHER" id="PTHR31521">
    <property type="entry name" value="EXPRESSED PROTEIN"/>
    <property type="match status" value="1"/>
</dbReference>
<name>A0A5N6Q9L6_9ROSI</name>
<dbReference type="Pfam" id="PF25819">
    <property type="entry name" value="Nal1_C"/>
    <property type="match status" value="1"/>
</dbReference>
<gene>
    <name evidence="4" type="ORF">FH972_000714</name>
</gene>